<dbReference type="EMBL" id="CM009749">
    <property type="protein sequence ID" value="PUZ73964.1"/>
    <property type="molecule type" value="Genomic_DNA"/>
</dbReference>
<keyword evidence="3" id="KW-1185">Reference proteome</keyword>
<proteinExistence type="predicted"/>
<evidence type="ECO:0000256" key="1">
    <source>
        <dbReference type="SAM" id="MobiDB-lite"/>
    </source>
</evidence>
<organism evidence="2 3">
    <name type="scientific">Panicum hallii var. hallii</name>
    <dbReference type="NCBI Taxonomy" id="1504633"/>
    <lineage>
        <taxon>Eukaryota</taxon>
        <taxon>Viridiplantae</taxon>
        <taxon>Streptophyta</taxon>
        <taxon>Embryophyta</taxon>
        <taxon>Tracheophyta</taxon>
        <taxon>Spermatophyta</taxon>
        <taxon>Magnoliopsida</taxon>
        <taxon>Liliopsida</taxon>
        <taxon>Poales</taxon>
        <taxon>Poaceae</taxon>
        <taxon>PACMAD clade</taxon>
        <taxon>Panicoideae</taxon>
        <taxon>Panicodae</taxon>
        <taxon>Paniceae</taxon>
        <taxon>Panicinae</taxon>
        <taxon>Panicum</taxon>
        <taxon>Panicum sect. Panicum</taxon>
    </lineage>
</organism>
<dbReference type="Proteomes" id="UP000244336">
    <property type="component" value="Chromosome 1"/>
</dbReference>
<evidence type="ECO:0000313" key="3">
    <source>
        <dbReference type="Proteomes" id="UP000244336"/>
    </source>
</evidence>
<reference evidence="2 3" key="1">
    <citation type="submission" date="2018-04" db="EMBL/GenBank/DDBJ databases">
        <title>WGS assembly of Panicum hallii var. hallii HAL2.</title>
        <authorList>
            <person name="Lovell J."/>
            <person name="Jenkins J."/>
            <person name="Lowry D."/>
            <person name="Mamidi S."/>
            <person name="Sreedasyam A."/>
            <person name="Weng X."/>
            <person name="Barry K."/>
            <person name="Bonette J."/>
            <person name="Campitelli B."/>
            <person name="Daum C."/>
            <person name="Gordon S."/>
            <person name="Gould B."/>
            <person name="Lipzen A."/>
            <person name="MacQueen A."/>
            <person name="Palacio-Mejia J."/>
            <person name="Plott C."/>
            <person name="Shakirov E."/>
            <person name="Shu S."/>
            <person name="Yoshinaga Y."/>
            <person name="Zane M."/>
            <person name="Rokhsar D."/>
            <person name="Grimwood J."/>
            <person name="Schmutz J."/>
            <person name="Juenger T."/>
        </authorList>
    </citation>
    <scope>NUCLEOTIDE SEQUENCE [LARGE SCALE GENOMIC DNA]</scope>
    <source>
        <strain evidence="3">cv. HAL2</strain>
    </source>
</reference>
<evidence type="ECO:0000313" key="2">
    <source>
        <dbReference type="EMBL" id="PUZ73964.1"/>
    </source>
</evidence>
<feature type="region of interest" description="Disordered" evidence="1">
    <location>
        <begin position="68"/>
        <end position="100"/>
    </location>
</feature>
<dbReference type="Gramene" id="PUZ73964">
    <property type="protein sequence ID" value="PUZ73964"/>
    <property type="gene ID" value="GQ55_1G028100"/>
</dbReference>
<dbReference type="AlphaFoldDB" id="A0A2T7F1K7"/>
<sequence>MLITATPTRISLALAMRTMHRCESDRRWGRDSHTRAVRSNQTIVTEQLPQKHYRTGGRRWRRWVEAERREGWATAGRRRSATKGWASREREGSRRRRRRP</sequence>
<protein>
    <submittedName>
        <fullName evidence="2">Uncharacterized protein</fullName>
    </submittedName>
</protein>
<gene>
    <name evidence="2" type="ORF">GQ55_1G028100</name>
</gene>
<name>A0A2T7F1K7_9POAL</name>
<accession>A0A2T7F1K7</accession>